<gene>
    <name evidence="1" type="ORF">SAMN04490356_0792</name>
</gene>
<keyword evidence="2" id="KW-1185">Reference proteome</keyword>
<sequence>MSDAVADAPYHARQQFQINPSPRLDRWLPAAVIPLAAAFMATATRTTGHSLTDLAR</sequence>
<proteinExistence type="predicted"/>
<protein>
    <submittedName>
        <fullName evidence="1">Uncharacterized protein</fullName>
    </submittedName>
</protein>
<reference evidence="2" key="1">
    <citation type="submission" date="2016-10" db="EMBL/GenBank/DDBJ databases">
        <authorList>
            <person name="Varghese N."/>
            <person name="Submissions S."/>
        </authorList>
    </citation>
    <scope>NUCLEOTIDE SEQUENCE [LARGE SCALE GENOMIC DNA]</scope>
    <source>
        <strain evidence="2">DSM 40318</strain>
    </source>
</reference>
<dbReference type="RefSeq" id="WP_167746306.1">
    <property type="nucleotide sequence ID" value="NZ_FNST01000002.1"/>
</dbReference>
<dbReference type="EMBL" id="FNST01000002">
    <property type="protein sequence ID" value="SEB58963.1"/>
    <property type="molecule type" value="Genomic_DNA"/>
</dbReference>
<evidence type="ECO:0000313" key="2">
    <source>
        <dbReference type="Proteomes" id="UP000198609"/>
    </source>
</evidence>
<name>A0A1H4KKN5_STRMJ</name>
<organism evidence="1 2">
    <name type="scientific">Streptomyces melanosporofaciens</name>
    <dbReference type="NCBI Taxonomy" id="67327"/>
    <lineage>
        <taxon>Bacteria</taxon>
        <taxon>Bacillati</taxon>
        <taxon>Actinomycetota</taxon>
        <taxon>Actinomycetes</taxon>
        <taxon>Kitasatosporales</taxon>
        <taxon>Streptomycetaceae</taxon>
        <taxon>Streptomyces</taxon>
        <taxon>Streptomyces violaceusniger group</taxon>
    </lineage>
</organism>
<dbReference type="AlphaFoldDB" id="A0A1H4KKN5"/>
<dbReference type="Proteomes" id="UP000198609">
    <property type="component" value="Unassembled WGS sequence"/>
</dbReference>
<accession>A0A1H4KKN5</accession>
<evidence type="ECO:0000313" key="1">
    <source>
        <dbReference type="EMBL" id="SEB58963.1"/>
    </source>
</evidence>